<protein>
    <submittedName>
        <fullName evidence="2">Uncharacterized protein</fullName>
    </submittedName>
</protein>
<accession>A0A5B7JVJ6</accession>
<dbReference type="AlphaFoldDB" id="A0A5B7JVJ6"/>
<name>A0A5B7JVJ6_PORTR</name>
<evidence type="ECO:0000313" key="2">
    <source>
        <dbReference type="EMBL" id="MPD02022.1"/>
    </source>
</evidence>
<evidence type="ECO:0000313" key="3">
    <source>
        <dbReference type="Proteomes" id="UP000324222"/>
    </source>
</evidence>
<comment type="caution">
    <text evidence="2">The sequence shown here is derived from an EMBL/GenBank/DDBJ whole genome shotgun (WGS) entry which is preliminary data.</text>
</comment>
<proteinExistence type="predicted"/>
<organism evidence="2 3">
    <name type="scientific">Portunus trituberculatus</name>
    <name type="common">Swimming crab</name>
    <name type="synonym">Neptunus trituberculatus</name>
    <dbReference type="NCBI Taxonomy" id="210409"/>
    <lineage>
        <taxon>Eukaryota</taxon>
        <taxon>Metazoa</taxon>
        <taxon>Ecdysozoa</taxon>
        <taxon>Arthropoda</taxon>
        <taxon>Crustacea</taxon>
        <taxon>Multicrustacea</taxon>
        <taxon>Malacostraca</taxon>
        <taxon>Eumalacostraca</taxon>
        <taxon>Eucarida</taxon>
        <taxon>Decapoda</taxon>
        <taxon>Pleocyemata</taxon>
        <taxon>Brachyura</taxon>
        <taxon>Eubrachyura</taxon>
        <taxon>Portunoidea</taxon>
        <taxon>Portunidae</taxon>
        <taxon>Portuninae</taxon>
        <taxon>Portunus</taxon>
    </lineage>
</organism>
<dbReference type="EMBL" id="VSRR010129596">
    <property type="protein sequence ID" value="MPD02022.1"/>
    <property type="molecule type" value="Genomic_DNA"/>
</dbReference>
<keyword evidence="3" id="KW-1185">Reference proteome</keyword>
<feature type="compositionally biased region" description="Low complexity" evidence="1">
    <location>
        <begin position="83"/>
        <end position="94"/>
    </location>
</feature>
<reference evidence="2 3" key="1">
    <citation type="submission" date="2019-05" db="EMBL/GenBank/DDBJ databases">
        <title>Another draft genome of Portunus trituberculatus and its Hox gene families provides insights of decapod evolution.</title>
        <authorList>
            <person name="Jeong J.-H."/>
            <person name="Song I."/>
            <person name="Kim S."/>
            <person name="Choi T."/>
            <person name="Kim D."/>
            <person name="Ryu S."/>
            <person name="Kim W."/>
        </authorList>
    </citation>
    <scope>NUCLEOTIDE SEQUENCE [LARGE SCALE GENOMIC DNA]</scope>
    <source>
        <tissue evidence="2">Muscle</tissue>
    </source>
</reference>
<gene>
    <name evidence="2" type="ORF">E2C01_097577</name>
</gene>
<sequence>MSTRYALYKYSYTYTVIPSGIPYICSRYIPATASKPPPPHRLGWPRDNQAVRDFHAAPVTLYTVILYAVPLPCDSGGSGSSSGGVPSSLHPSPSARAAESHAGWLDGGAR</sequence>
<evidence type="ECO:0000256" key="1">
    <source>
        <dbReference type="SAM" id="MobiDB-lite"/>
    </source>
</evidence>
<dbReference type="Proteomes" id="UP000324222">
    <property type="component" value="Unassembled WGS sequence"/>
</dbReference>
<feature type="region of interest" description="Disordered" evidence="1">
    <location>
        <begin position="76"/>
        <end position="110"/>
    </location>
</feature>